<name>A0ABY4GTI8_9BACI</name>
<proteinExistence type="predicted"/>
<dbReference type="EMBL" id="CP095071">
    <property type="protein sequence ID" value="UOQ87002.1"/>
    <property type="molecule type" value="Genomic_DNA"/>
</dbReference>
<dbReference type="Proteomes" id="UP000831537">
    <property type="component" value="Chromosome"/>
</dbReference>
<evidence type="ECO:0000313" key="2">
    <source>
        <dbReference type="Proteomes" id="UP000831537"/>
    </source>
</evidence>
<accession>A0ABY4GTI8</accession>
<reference evidence="1 2" key="1">
    <citation type="submission" date="2022-04" db="EMBL/GenBank/DDBJ databases">
        <title>Gracilibacillus sp. isolated from saltern.</title>
        <authorList>
            <person name="Won M."/>
            <person name="Lee C.-M."/>
            <person name="Woen H.-Y."/>
            <person name="Kwon S.-W."/>
        </authorList>
    </citation>
    <scope>NUCLEOTIDE SEQUENCE [LARGE SCALE GENOMIC DNA]</scope>
    <source>
        <strain evidence="1 2">SSPM10-3</strain>
    </source>
</reference>
<organism evidence="1 2">
    <name type="scientific">Gracilibacillus salinarum</name>
    <dbReference type="NCBI Taxonomy" id="2932255"/>
    <lineage>
        <taxon>Bacteria</taxon>
        <taxon>Bacillati</taxon>
        <taxon>Bacillota</taxon>
        <taxon>Bacilli</taxon>
        <taxon>Bacillales</taxon>
        <taxon>Bacillaceae</taxon>
        <taxon>Gracilibacillus</taxon>
    </lineage>
</organism>
<gene>
    <name evidence="1" type="ORF">MUN87_09015</name>
</gene>
<protein>
    <submittedName>
        <fullName evidence="1">Competence protein ComK</fullName>
    </submittedName>
</protein>
<dbReference type="Pfam" id="PF06338">
    <property type="entry name" value="ComK"/>
    <property type="match status" value="1"/>
</dbReference>
<dbReference type="InterPro" id="IPR010461">
    <property type="entry name" value="ComK"/>
</dbReference>
<keyword evidence="2" id="KW-1185">Reference proteome</keyword>
<dbReference type="RefSeq" id="WP_244747433.1">
    <property type="nucleotide sequence ID" value="NZ_CP095071.1"/>
</dbReference>
<sequence length="153" mass="17729">MTAVTTSYRVTDQTLVIMPAAHPRYPTKIIETTHAVYSTQTPLAIVKENCLRHGSTFEGRRVAVRYHLPFLKRTPIPIHPVASIIASPTKHYRNSDCIWLFWCHLHRMEARSKQVTEIYFDQHAPLTIKESVQSLKLQKERAGMCATLFRQWN</sequence>
<evidence type="ECO:0000313" key="1">
    <source>
        <dbReference type="EMBL" id="UOQ87002.1"/>
    </source>
</evidence>